<reference evidence="4 5" key="1">
    <citation type="submission" date="2014-05" db="EMBL/GenBank/DDBJ databases">
        <title>Complete genome sequence of Corynebacterium marinum DSM 44953.</title>
        <authorList>
            <person name="Schaffert L."/>
            <person name="Albersmeier A."/>
            <person name="Kalinowski J."/>
            <person name="Ruckert C."/>
        </authorList>
    </citation>
    <scope>NUCLEOTIDE SEQUENCE [LARGE SCALE GENOMIC DNA]</scope>
    <source>
        <strain evidence="4 5">DSM 44953</strain>
    </source>
</reference>
<dbReference type="InterPro" id="IPR005183">
    <property type="entry name" value="DUF305_CopM-like"/>
</dbReference>
<feature type="signal peptide" evidence="2">
    <location>
        <begin position="1"/>
        <end position="19"/>
    </location>
</feature>
<dbReference type="AlphaFoldDB" id="A0A0B6TCR3"/>
<dbReference type="Pfam" id="PF03713">
    <property type="entry name" value="DUF305"/>
    <property type="match status" value="1"/>
</dbReference>
<sequence length="218" mass="23083">MKRTTALSALALTSALALASCTDAAEDTATGTTTATTTETAVETTSAEETSSTGASADPDVSAGHNDADVTFADMMIPHHRQAVDMSETLLAKDGITPEVADFARKVIDAQGPEIDRMNAMLEAWGQNPVTRAGEMAGHGNMRGMMSEEDMAALDAAEGTEASRLYLEQMIRHHEGAVDMARDEVNDGQNPEAVALAEDIIDAQESEIAEMEQLLQNL</sequence>
<feature type="region of interest" description="Disordered" evidence="1">
    <location>
        <begin position="25"/>
        <end position="65"/>
    </location>
</feature>
<dbReference type="Proteomes" id="UP000031928">
    <property type="component" value="Chromosome"/>
</dbReference>
<protein>
    <submittedName>
        <fullName evidence="4">Lipoprotein</fullName>
    </submittedName>
</protein>
<dbReference type="KEGG" id="cmq:B840_00485"/>
<dbReference type="RefSeq" id="WP_042620496.1">
    <property type="nucleotide sequence ID" value="NZ_CP007790.1"/>
</dbReference>
<gene>
    <name evidence="4" type="ORF">B840_00485</name>
</gene>
<keyword evidence="4" id="KW-0449">Lipoprotein</keyword>
<evidence type="ECO:0000313" key="4">
    <source>
        <dbReference type="EMBL" id="AJK67737.1"/>
    </source>
</evidence>
<dbReference type="EMBL" id="CP007790">
    <property type="protein sequence ID" value="AJK67737.1"/>
    <property type="molecule type" value="Genomic_DNA"/>
</dbReference>
<evidence type="ECO:0000259" key="3">
    <source>
        <dbReference type="Pfam" id="PF03713"/>
    </source>
</evidence>
<dbReference type="Gene3D" id="1.20.1260.10">
    <property type="match status" value="1"/>
</dbReference>
<dbReference type="PANTHER" id="PTHR36933:SF1">
    <property type="entry name" value="SLL0788 PROTEIN"/>
    <property type="match status" value="1"/>
</dbReference>
<evidence type="ECO:0000256" key="2">
    <source>
        <dbReference type="SAM" id="SignalP"/>
    </source>
</evidence>
<dbReference type="PROSITE" id="PS51257">
    <property type="entry name" value="PROKAR_LIPOPROTEIN"/>
    <property type="match status" value="1"/>
</dbReference>
<proteinExistence type="predicted"/>
<name>A0A0B6TCR3_9CORY</name>
<evidence type="ECO:0000256" key="1">
    <source>
        <dbReference type="SAM" id="MobiDB-lite"/>
    </source>
</evidence>
<dbReference type="InterPro" id="IPR012347">
    <property type="entry name" value="Ferritin-like"/>
</dbReference>
<dbReference type="PANTHER" id="PTHR36933">
    <property type="entry name" value="SLL0788 PROTEIN"/>
    <property type="match status" value="1"/>
</dbReference>
<evidence type="ECO:0000313" key="5">
    <source>
        <dbReference type="Proteomes" id="UP000031928"/>
    </source>
</evidence>
<accession>A0A0B6TCR3</accession>
<feature type="domain" description="DUF305" evidence="3">
    <location>
        <begin position="69"/>
        <end position="215"/>
    </location>
</feature>
<feature type="chain" id="PRO_5039023648" evidence="2">
    <location>
        <begin position="20"/>
        <end position="218"/>
    </location>
</feature>
<dbReference type="HOGENOM" id="CLU_074343_1_1_11"/>
<keyword evidence="5" id="KW-1185">Reference proteome</keyword>
<feature type="compositionally biased region" description="Low complexity" evidence="1">
    <location>
        <begin position="25"/>
        <end position="57"/>
    </location>
</feature>
<dbReference type="OrthoDB" id="26872at2"/>
<organism evidence="4 5">
    <name type="scientific">Corynebacterium marinum DSM 44953</name>
    <dbReference type="NCBI Taxonomy" id="1224162"/>
    <lineage>
        <taxon>Bacteria</taxon>
        <taxon>Bacillati</taxon>
        <taxon>Actinomycetota</taxon>
        <taxon>Actinomycetes</taxon>
        <taxon>Mycobacteriales</taxon>
        <taxon>Corynebacteriaceae</taxon>
        <taxon>Corynebacterium</taxon>
    </lineage>
</organism>
<keyword evidence="2" id="KW-0732">Signal</keyword>
<dbReference type="STRING" id="1224162.B840_00485"/>